<dbReference type="SUPFAM" id="SSF52972">
    <property type="entry name" value="ITPase-like"/>
    <property type="match status" value="1"/>
</dbReference>
<sequence length="220" mass="24404">MKENGNQPAAAVTAWLENIGNYRFVTSNRHKIDELKTIKWPLGIEQGLDLPEIDGPPVDIAIYKAIAAGAGRIVEDSILLIDGKEVVDIKWSYRKVLGAILSDGQPHEIVWQSTMGLNDGERIFIFETQTECDLVSNPDTSLPNAIAFDPYLRPSGVELSFHELRGTGEREIFNPRSRNARKLLIGEHTLVRPINEVPEWNGAYQSASPEGKPVGSEKAF</sequence>
<dbReference type="InterPro" id="IPR002637">
    <property type="entry name" value="RdgB/HAM1"/>
</dbReference>
<evidence type="ECO:0000313" key="4">
    <source>
        <dbReference type="EMBL" id="SOC30977.1"/>
    </source>
</evidence>
<dbReference type="GO" id="GO:0009117">
    <property type="term" value="P:nucleotide metabolic process"/>
    <property type="evidence" value="ECO:0007669"/>
    <property type="project" value="UniProtKB-KW"/>
</dbReference>
<accession>A0A285U2R0</accession>
<evidence type="ECO:0000256" key="2">
    <source>
        <dbReference type="ARBA" id="ARBA00023080"/>
    </source>
</evidence>
<evidence type="ECO:0000313" key="5">
    <source>
        <dbReference type="Proteomes" id="UP000219068"/>
    </source>
</evidence>
<keyword evidence="1" id="KW-0378">Hydrolase</keyword>
<dbReference type="GO" id="GO:0047429">
    <property type="term" value="F:nucleoside triphosphate diphosphatase activity"/>
    <property type="evidence" value="ECO:0007669"/>
    <property type="project" value="InterPro"/>
</dbReference>
<keyword evidence="2" id="KW-0546">Nucleotide metabolism</keyword>
<evidence type="ECO:0000313" key="3">
    <source>
        <dbReference type="EMBL" id="SOC30326.1"/>
    </source>
</evidence>
<dbReference type="Gene3D" id="3.90.950.10">
    <property type="match status" value="1"/>
</dbReference>
<dbReference type="GO" id="GO:0009143">
    <property type="term" value="P:nucleoside triphosphate catabolic process"/>
    <property type="evidence" value="ECO:0007669"/>
    <property type="project" value="InterPro"/>
</dbReference>
<dbReference type="InterPro" id="IPR029001">
    <property type="entry name" value="ITPase-like_fam"/>
</dbReference>
<organism evidence="4 5">
    <name type="scientific">Thalassospira xiamenensis</name>
    <dbReference type="NCBI Taxonomy" id="220697"/>
    <lineage>
        <taxon>Bacteria</taxon>
        <taxon>Pseudomonadati</taxon>
        <taxon>Pseudomonadota</taxon>
        <taxon>Alphaproteobacteria</taxon>
        <taxon>Rhodospirillales</taxon>
        <taxon>Thalassospiraceae</taxon>
        <taxon>Thalassospira</taxon>
    </lineage>
</organism>
<dbReference type="EMBL" id="OBMM01000011">
    <property type="protein sequence ID" value="SOC30977.1"/>
    <property type="molecule type" value="Genomic_DNA"/>
</dbReference>
<name>A0A285U2R0_9PROT</name>
<dbReference type="Pfam" id="PF01725">
    <property type="entry name" value="Ham1p_like"/>
    <property type="match status" value="1"/>
</dbReference>
<dbReference type="AlphaFoldDB" id="A0A285U2R0"/>
<dbReference type="Proteomes" id="UP000219068">
    <property type="component" value="Unassembled WGS sequence"/>
</dbReference>
<protein>
    <submittedName>
        <fullName evidence="4">Inosine/xanthosine triphosphate pyrophosphatase, all-alpha NTP-PPase family</fullName>
    </submittedName>
</protein>
<dbReference type="RefSeq" id="WP_097053565.1">
    <property type="nucleotide sequence ID" value="NZ_OBMM01000009.1"/>
</dbReference>
<evidence type="ECO:0000256" key="1">
    <source>
        <dbReference type="ARBA" id="ARBA00022801"/>
    </source>
</evidence>
<dbReference type="EMBL" id="OBMM01000009">
    <property type="protein sequence ID" value="SOC30326.1"/>
    <property type="molecule type" value="Genomic_DNA"/>
</dbReference>
<proteinExistence type="predicted"/>
<gene>
    <name evidence="3" type="ORF">SAMN05428964_1095</name>
    <name evidence="4" type="ORF">SAMN05428964_11142</name>
</gene>
<reference evidence="4 5" key="1">
    <citation type="submission" date="2017-08" db="EMBL/GenBank/DDBJ databases">
        <authorList>
            <person name="de Groot N.N."/>
        </authorList>
    </citation>
    <scope>NUCLEOTIDE SEQUENCE [LARGE SCALE GENOMIC DNA]</scope>
    <source>
        <strain evidence="4 5">USBA 78</strain>
    </source>
</reference>